<feature type="coiled-coil region" evidence="1">
    <location>
        <begin position="166"/>
        <end position="193"/>
    </location>
</feature>
<organism evidence="2 3">
    <name type="scientific">Methanobrevibacter cuticularis</name>
    <dbReference type="NCBI Taxonomy" id="47311"/>
    <lineage>
        <taxon>Archaea</taxon>
        <taxon>Methanobacteriati</taxon>
        <taxon>Methanobacteriota</taxon>
        <taxon>Methanomada group</taxon>
        <taxon>Methanobacteria</taxon>
        <taxon>Methanobacteriales</taxon>
        <taxon>Methanobacteriaceae</taxon>
        <taxon>Methanobrevibacter</taxon>
    </lineage>
</organism>
<name>A0A166CXW4_9EURY</name>
<dbReference type="AlphaFoldDB" id="A0A166CXW4"/>
<keyword evidence="1" id="KW-0175">Coiled coil</keyword>
<accession>A0A166CXW4</accession>
<sequence length="244" mass="28886">MVSSEYFIYLFEYENAEKRISINKIFNCDQEMPLCFKLLFSEVIGTISYSKSVNNKNIAIISNFRSGIQSLNSFLSYCNKENLLEKELLEKNIEETFEELFHELLVYSNFSFKKEDNDQIQGNIAILDKKISDNHFKNILNSFYENRNTSVNTYDIKGIDPILHEIITIEDKIDEYIEEIKHINEDIKELLSSTIYYDCSVFNTEEYDIESTFLEYINEEANYLTEEVKKQLFQLELEKIAIIF</sequence>
<comment type="caution">
    <text evidence="2">The sequence shown here is derived from an EMBL/GenBank/DDBJ whole genome shotgun (WGS) entry which is preliminary data.</text>
</comment>
<evidence type="ECO:0000313" key="3">
    <source>
        <dbReference type="Proteomes" id="UP000077275"/>
    </source>
</evidence>
<dbReference type="PATRIC" id="fig|47311.3.peg.209"/>
<keyword evidence="3" id="KW-1185">Reference proteome</keyword>
<protein>
    <submittedName>
        <fullName evidence="2">Uncharacterized protein</fullName>
    </submittedName>
</protein>
<evidence type="ECO:0000256" key="1">
    <source>
        <dbReference type="SAM" id="Coils"/>
    </source>
</evidence>
<dbReference type="EMBL" id="LWMW01000033">
    <property type="protein sequence ID" value="KZX17517.1"/>
    <property type="molecule type" value="Genomic_DNA"/>
</dbReference>
<proteinExistence type="predicted"/>
<reference evidence="2 3" key="1">
    <citation type="submission" date="2016-04" db="EMBL/GenBank/DDBJ databases">
        <title>Genome sequence of Methanobrevibacter cuticularis DSM 11139.</title>
        <authorList>
            <person name="Poehlein A."/>
            <person name="Seedorf H."/>
            <person name="Daniel R."/>
        </authorList>
    </citation>
    <scope>NUCLEOTIDE SEQUENCE [LARGE SCALE GENOMIC DNA]</scope>
    <source>
        <strain evidence="2 3">DSM 11139</strain>
    </source>
</reference>
<gene>
    <name evidence="2" type="ORF">MBCUT_01920</name>
</gene>
<dbReference type="Proteomes" id="UP000077275">
    <property type="component" value="Unassembled WGS sequence"/>
</dbReference>
<evidence type="ECO:0000313" key="2">
    <source>
        <dbReference type="EMBL" id="KZX17517.1"/>
    </source>
</evidence>